<feature type="domain" description="PASTA" evidence="2">
    <location>
        <begin position="27"/>
        <end position="93"/>
    </location>
</feature>
<dbReference type="Gene3D" id="3.30.10.20">
    <property type="match status" value="3"/>
</dbReference>
<accession>A0A382LQI9</accession>
<evidence type="ECO:0000256" key="1">
    <source>
        <dbReference type="SAM" id="Phobius"/>
    </source>
</evidence>
<evidence type="ECO:0000259" key="2">
    <source>
        <dbReference type="PROSITE" id="PS51178"/>
    </source>
</evidence>
<keyword evidence="1" id="KW-1133">Transmembrane helix</keyword>
<evidence type="ECO:0000313" key="3">
    <source>
        <dbReference type="EMBL" id="SVC38979.1"/>
    </source>
</evidence>
<dbReference type="AlphaFoldDB" id="A0A382LQI9"/>
<proteinExistence type="predicted"/>
<protein>
    <recommendedName>
        <fullName evidence="2">PASTA domain-containing protein</fullName>
    </recommendedName>
</protein>
<dbReference type="Pfam" id="PF03793">
    <property type="entry name" value="PASTA"/>
    <property type="match status" value="3"/>
</dbReference>
<name>A0A382LQI9_9ZZZZ</name>
<feature type="domain" description="PASTA" evidence="2">
    <location>
        <begin position="94"/>
        <end position="161"/>
    </location>
</feature>
<dbReference type="InterPro" id="IPR005543">
    <property type="entry name" value="PASTA_dom"/>
</dbReference>
<feature type="transmembrane region" description="Helical" evidence="1">
    <location>
        <begin position="6"/>
        <end position="24"/>
    </location>
</feature>
<gene>
    <name evidence="3" type="ORF">METZ01_LOCUS291833</name>
</gene>
<dbReference type="EMBL" id="UINC01088603">
    <property type="protein sequence ID" value="SVC38979.1"/>
    <property type="molecule type" value="Genomic_DNA"/>
</dbReference>
<sequence length="245" mass="27479">MIAIGIVSLGLIFIFDWFILPIYVRQDKAIIVMDVTGKTLKRAIMELDVEGFKGVVYDTVYTSSVDPQTVMDQYPLAGEKVKPGRTIRLKISQSEKMILVPRLVGQSRRSAELSLQQLGLRIDTVYTEYNPDYPKGTVAWQFPKYGDYIKKGLGLQITVSQGLPPDFFQVPQLFGLSMKKAKEALIGARLKVGKVSYQQNEDLVPYTVLDQNIAPGTVLDQTTQVDLVVSILDLQDIFDQLSNEK</sequence>
<keyword evidence="1" id="KW-0812">Transmembrane</keyword>
<dbReference type="SMART" id="SM00740">
    <property type="entry name" value="PASTA"/>
    <property type="match status" value="3"/>
</dbReference>
<keyword evidence="1" id="KW-0472">Membrane</keyword>
<dbReference type="PROSITE" id="PS51178">
    <property type="entry name" value="PASTA"/>
    <property type="match status" value="3"/>
</dbReference>
<reference evidence="3" key="1">
    <citation type="submission" date="2018-05" db="EMBL/GenBank/DDBJ databases">
        <authorList>
            <person name="Lanie J.A."/>
            <person name="Ng W.-L."/>
            <person name="Kazmierczak K.M."/>
            <person name="Andrzejewski T.M."/>
            <person name="Davidsen T.M."/>
            <person name="Wayne K.J."/>
            <person name="Tettelin H."/>
            <person name="Glass J.I."/>
            <person name="Rusch D."/>
            <person name="Podicherti R."/>
            <person name="Tsui H.-C.T."/>
            <person name="Winkler M.E."/>
        </authorList>
    </citation>
    <scope>NUCLEOTIDE SEQUENCE</scope>
</reference>
<dbReference type="CDD" id="cd06577">
    <property type="entry name" value="PASTA_pknB"/>
    <property type="match status" value="3"/>
</dbReference>
<organism evidence="3">
    <name type="scientific">marine metagenome</name>
    <dbReference type="NCBI Taxonomy" id="408172"/>
    <lineage>
        <taxon>unclassified sequences</taxon>
        <taxon>metagenomes</taxon>
        <taxon>ecological metagenomes</taxon>
    </lineage>
</organism>
<feature type="domain" description="PASTA" evidence="2">
    <location>
        <begin position="164"/>
        <end position="231"/>
    </location>
</feature>